<evidence type="ECO:0000256" key="6">
    <source>
        <dbReference type="ARBA" id="ARBA00023136"/>
    </source>
</evidence>
<comment type="caution">
    <text evidence="9">The sequence shown here is derived from an EMBL/GenBank/DDBJ whole genome shotgun (WGS) entry which is preliminary data.</text>
</comment>
<feature type="transmembrane region" description="Helical" evidence="7">
    <location>
        <begin position="398"/>
        <end position="417"/>
    </location>
</feature>
<feature type="transmembrane region" description="Helical" evidence="7">
    <location>
        <begin position="276"/>
        <end position="298"/>
    </location>
</feature>
<dbReference type="PANTHER" id="PTHR33362:SF2">
    <property type="entry name" value="TRAP TRANSPORTER LARGE PERMEASE PROTEIN"/>
    <property type="match status" value="1"/>
</dbReference>
<dbReference type="InterPro" id="IPR010656">
    <property type="entry name" value="DctM"/>
</dbReference>
<gene>
    <name evidence="9" type="ORF">AA309_04450</name>
</gene>
<comment type="subcellular location">
    <subcellularLocation>
        <location evidence="1 7">Cell inner membrane</location>
        <topology evidence="1 7">Multi-pass membrane protein</topology>
    </subcellularLocation>
</comment>
<dbReference type="PIRSF" id="PIRSF006066">
    <property type="entry name" value="HI0050"/>
    <property type="match status" value="1"/>
</dbReference>
<evidence type="ECO:0000313" key="9">
    <source>
        <dbReference type="EMBL" id="KLK94215.1"/>
    </source>
</evidence>
<reference evidence="9 10" key="1">
    <citation type="submission" date="2015-05" db="EMBL/GenBank/DDBJ databases">
        <title>Draft genome sequence of Microvirga vignae strain BR3299, a novel nitrogen fixing bacteria isolated from Brazil semi-aired region.</title>
        <authorList>
            <person name="Zilli J.E."/>
            <person name="Passos S.R."/>
            <person name="Leite J."/>
            <person name="Baldani J.I."/>
            <person name="Xavier G.R."/>
            <person name="Rumjaneck N.G."/>
            <person name="Simoes-Araujo J.L."/>
        </authorList>
    </citation>
    <scope>NUCLEOTIDE SEQUENCE [LARGE SCALE GENOMIC DNA]</scope>
    <source>
        <strain evidence="9 10">BR3299</strain>
    </source>
</reference>
<dbReference type="PATRIC" id="fig|1225564.3.peg.1250"/>
<dbReference type="STRING" id="1225564.AA309_04450"/>
<protein>
    <recommendedName>
        <fullName evidence="7">TRAP transporter large permease protein</fullName>
    </recommendedName>
</protein>
<accession>A0A0H1RG82</accession>
<dbReference type="PANTHER" id="PTHR33362">
    <property type="entry name" value="SIALIC ACID TRAP TRANSPORTER PERMEASE PROTEIN SIAT-RELATED"/>
    <property type="match status" value="1"/>
</dbReference>
<evidence type="ECO:0000256" key="5">
    <source>
        <dbReference type="ARBA" id="ARBA00022989"/>
    </source>
</evidence>
<organism evidence="9 10">
    <name type="scientific">Microvirga vignae</name>
    <dbReference type="NCBI Taxonomy" id="1225564"/>
    <lineage>
        <taxon>Bacteria</taxon>
        <taxon>Pseudomonadati</taxon>
        <taxon>Pseudomonadota</taxon>
        <taxon>Alphaproteobacteria</taxon>
        <taxon>Hyphomicrobiales</taxon>
        <taxon>Methylobacteriaceae</taxon>
        <taxon>Microvirga</taxon>
    </lineage>
</organism>
<keyword evidence="4 7" id="KW-0812">Transmembrane</keyword>
<evidence type="ECO:0000256" key="2">
    <source>
        <dbReference type="ARBA" id="ARBA00022475"/>
    </source>
</evidence>
<dbReference type="Proteomes" id="UP000035489">
    <property type="component" value="Unassembled WGS sequence"/>
</dbReference>
<dbReference type="Pfam" id="PF06808">
    <property type="entry name" value="DctM"/>
    <property type="match status" value="1"/>
</dbReference>
<keyword evidence="6 7" id="KW-0472">Membrane</keyword>
<feature type="domain" description="TRAP C4-dicarboxylate transport system permease DctM subunit" evidence="8">
    <location>
        <begin position="8"/>
        <end position="418"/>
    </location>
</feature>
<comment type="similarity">
    <text evidence="7">Belongs to the TRAP transporter large permease family.</text>
</comment>
<evidence type="ECO:0000259" key="8">
    <source>
        <dbReference type="Pfam" id="PF06808"/>
    </source>
</evidence>
<evidence type="ECO:0000256" key="7">
    <source>
        <dbReference type="RuleBase" id="RU369079"/>
    </source>
</evidence>
<keyword evidence="7" id="KW-0813">Transport</keyword>
<keyword evidence="2" id="KW-1003">Cell membrane</keyword>
<keyword evidence="3 7" id="KW-0997">Cell inner membrane</keyword>
<feature type="transmembrane region" description="Helical" evidence="7">
    <location>
        <begin position="135"/>
        <end position="161"/>
    </location>
</feature>
<proteinExistence type="inferred from homology"/>
<feature type="transmembrane region" description="Helical" evidence="7">
    <location>
        <begin position="318"/>
        <end position="348"/>
    </location>
</feature>
<dbReference type="RefSeq" id="WP_047187782.1">
    <property type="nucleotide sequence ID" value="NZ_LCYG01000015.1"/>
</dbReference>
<feature type="transmembrane region" description="Helical" evidence="7">
    <location>
        <begin position="217"/>
        <end position="235"/>
    </location>
</feature>
<evidence type="ECO:0000313" key="10">
    <source>
        <dbReference type="Proteomes" id="UP000035489"/>
    </source>
</evidence>
<name>A0A0H1RG82_9HYPH</name>
<evidence type="ECO:0000256" key="1">
    <source>
        <dbReference type="ARBA" id="ARBA00004429"/>
    </source>
</evidence>
<dbReference type="GO" id="GO:0005886">
    <property type="term" value="C:plasma membrane"/>
    <property type="evidence" value="ECO:0007669"/>
    <property type="project" value="UniProtKB-SubCell"/>
</dbReference>
<keyword evidence="10" id="KW-1185">Reference proteome</keyword>
<comment type="caution">
    <text evidence="7">Lacks conserved residue(s) required for the propagation of feature annotation.</text>
</comment>
<dbReference type="NCBIfam" id="TIGR00786">
    <property type="entry name" value="dctM"/>
    <property type="match status" value="1"/>
</dbReference>
<evidence type="ECO:0000256" key="4">
    <source>
        <dbReference type="ARBA" id="ARBA00022692"/>
    </source>
</evidence>
<dbReference type="InterPro" id="IPR004681">
    <property type="entry name" value="TRAP_DctM"/>
</dbReference>
<feature type="transmembrane region" description="Helical" evidence="7">
    <location>
        <begin position="167"/>
        <end position="188"/>
    </location>
</feature>
<feature type="transmembrane region" description="Helical" evidence="7">
    <location>
        <begin position="247"/>
        <end position="264"/>
    </location>
</feature>
<dbReference type="EMBL" id="LCYG01000015">
    <property type="protein sequence ID" value="KLK94215.1"/>
    <property type="molecule type" value="Genomic_DNA"/>
</dbReference>
<dbReference type="OrthoDB" id="9790209at2"/>
<comment type="subunit">
    <text evidence="7">The complex comprises the extracytoplasmic solute receptor protein and the two transmembrane proteins.</text>
</comment>
<feature type="transmembrane region" description="Helical" evidence="7">
    <location>
        <begin position="52"/>
        <end position="69"/>
    </location>
</feature>
<dbReference type="GO" id="GO:0022857">
    <property type="term" value="F:transmembrane transporter activity"/>
    <property type="evidence" value="ECO:0007669"/>
    <property type="project" value="UniProtKB-UniRule"/>
</dbReference>
<sequence>MTAIIIVFGLFLGLLVLRVPVAVSLVLSAFVGILMEGLDPVNVVSQSYRGIDSYTLLAVPFFLALGFLISRTSVFERLLDLAAVIVGSVRGGLGHVNIVNSMLFAGLSGSAVADTSSEGPVIIPLMRKRGYSFEYAAAITAATSTIGLIIPPSILMVVYAATNNTSVAALFAAGFLPGILIGLVFLVINYREAKRKNIDYGYSHQQPDQKPRSKREIIVRAIPVLMIPLLIIGGIRSGTFTATEAGAIGFAYTFVLTVFIYRDIKFGQIVNFFRDTVLLYSLPMLAVAAAGPFGWMLTLLGADTLVADLVKSMALTPFTFMLLVIAVFTVLGTFLDGIPAIIIFAPLFDAGATALGIHPVHLGVVITIVLAIGLVTPPYGLCLLIAARLANTPVLRVVPAVLPFIAAELAIAVLLAASSDLALFIPRLFAADVFQ</sequence>
<dbReference type="AlphaFoldDB" id="A0A0H1RG82"/>
<comment type="function">
    <text evidence="7">Part of the tripartite ATP-independent periplasmic (TRAP) transport system.</text>
</comment>
<evidence type="ECO:0000256" key="3">
    <source>
        <dbReference type="ARBA" id="ARBA00022519"/>
    </source>
</evidence>
<keyword evidence="5 7" id="KW-1133">Transmembrane helix</keyword>
<feature type="transmembrane region" description="Helical" evidence="7">
    <location>
        <begin position="360"/>
        <end position="386"/>
    </location>
</feature>